<dbReference type="EMBL" id="CANTFM010000905">
    <property type="protein sequence ID" value="CAI5731512.1"/>
    <property type="molecule type" value="Genomic_DNA"/>
</dbReference>
<evidence type="ECO:0000313" key="2">
    <source>
        <dbReference type="EMBL" id="CAI5731512.1"/>
    </source>
</evidence>
<feature type="chain" id="PRO_5043773909" description="Elicitin-like protein" evidence="1">
    <location>
        <begin position="20"/>
        <end position="282"/>
    </location>
</feature>
<dbReference type="SMART" id="SM01187">
    <property type="entry name" value="Elicitin"/>
    <property type="match status" value="2"/>
</dbReference>
<dbReference type="AlphaFoldDB" id="A0AAV0U3R4"/>
<gene>
    <name evidence="2" type="ORF">PDE001_LOCUS4830</name>
</gene>
<sequence length="282" mass="29523">MQLLCQSACFVFTVSSVLSVNLIYAAECNDAEWANIESIWRWAAKTSDCAQYTVGDSYVSAPCTATSCVGVMEKVGEELPDCTVSGVNNKIEVQNAMTACNNNDLIATDAPSVSPPTAAPLATIAPIATTTVSASTDGSIDSLILPGISSVPSSDATSSNTKCTDSQVSTIASLYTEAAKTSSCTPDATISSYRVYIYTKCASPCASKLGTLARDLPNCYEEYEFLNTKMALLDKIKECSTSSDVQYISTTVYLATTASASSTLQLGRALGLVIFAVVGALL</sequence>
<proteinExistence type="predicted"/>
<dbReference type="GO" id="GO:0005576">
    <property type="term" value="C:extracellular region"/>
    <property type="evidence" value="ECO:0007669"/>
    <property type="project" value="InterPro"/>
</dbReference>
<protein>
    <recommendedName>
        <fullName evidence="4">Elicitin-like protein</fullName>
    </recommendedName>
</protein>
<comment type="caution">
    <text evidence="2">The sequence shown here is derived from an EMBL/GenBank/DDBJ whole genome shotgun (WGS) entry which is preliminary data.</text>
</comment>
<evidence type="ECO:0000313" key="3">
    <source>
        <dbReference type="Proteomes" id="UP001162029"/>
    </source>
</evidence>
<dbReference type="Proteomes" id="UP001162029">
    <property type="component" value="Unassembled WGS sequence"/>
</dbReference>
<feature type="signal peptide" evidence="1">
    <location>
        <begin position="1"/>
        <end position="19"/>
    </location>
</feature>
<name>A0AAV0U3R4_9STRA</name>
<keyword evidence="3" id="KW-1185">Reference proteome</keyword>
<reference evidence="2" key="1">
    <citation type="submission" date="2022-12" db="EMBL/GenBank/DDBJ databases">
        <authorList>
            <person name="Webb A."/>
        </authorList>
    </citation>
    <scope>NUCLEOTIDE SEQUENCE</scope>
    <source>
        <strain evidence="2">Pd1</strain>
    </source>
</reference>
<dbReference type="InterPro" id="IPR002200">
    <property type="entry name" value="Elicitin"/>
</dbReference>
<evidence type="ECO:0000256" key="1">
    <source>
        <dbReference type="SAM" id="SignalP"/>
    </source>
</evidence>
<keyword evidence="1" id="KW-0732">Signal</keyword>
<evidence type="ECO:0008006" key="4">
    <source>
        <dbReference type="Google" id="ProtNLM"/>
    </source>
</evidence>
<accession>A0AAV0U3R4</accession>
<organism evidence="2 3">
    <name type="scientific">Peronospora destructor</name>
    <dbReference type="NCBI Taxonomy" id="86335"/>
    <lineage>
        <taxon>Eukaryota</taxon>
        <taxon>Sar</taxon>
        <taxon>Stramenopiles</taxon>
        <taxon>Oomycota</taxon>
        <taxon>Peronosporomycetes</taxon>
        <taxon>Peronosporales</taxon>
        <taxon>Peronosporaceae</taxon>
        <taxon>Peronospora</taxon>
    </lineage>
</organism>